<dbReference type="PRINTS" id="PR01036">
    <property type="entry name" value="TCRTETB"/>
</dbReference>
<feature type="transmembrane region" description="Helical" evidence="8">
    <location>
        <begin position="322"/>
        <end position="342"/>
    </location>
</feature>
<keyword evidence="7 8" id="KW-0472">Membrane</keyword>
<dbReference type="Gene3D" id="1.20.1720.10">
    <property type="entry name" value="Multidrug resistance protein D"/>
    <property type="match status" value="1"/>
</dbReference>
<sequence length="511" mass="52361">MATHRPLFPEGRGALRSVAPGPEASACPRASRPFVLAATILASSMAFIDGTVVNIAVPTIQRGLNADIADMQWVLNGYLLMLGALMLVGGGLGDRVGRRRIFLIGIVLFTVASVACALAPTVDLLIAARIGQGIGAALLVPQSLALITANFPKESRGRAIGTWAAASAMTTALGPPIGGLLIDLLSWRVAFWINLPIAAIAIWLTYRHVPESRDETAHGPVDWQGATTATLGFGAITYGLIGLGETDGSLLPALAAIVVGLALIAAFVAIERRAVNPVMPPSLFRSRVFTGGNIVTVLLYGALSGSLFLLPFDLLVMRGMSVADAGLAFLPLGLIIGFLSRPMGALADRHGPRLFLTVGPLLVAAACAGLALGLANFWIGVLVPLLVLSLGMAIVVSPLTTAVMNAAEEGKSGAASGVNNAASRLTGVIAVAVVGALASLVYRTTAPDGAPRFGLLPAVDDALRAGAEAAFLNGYRTGMIMVAAWALLAAVAGWISLPAGTPAEPDSTNEA</sequence>
<feature type="transmembrane region" description="Helical" evidence="8">
    <location>
        <begin position="226"/>
        <end position="244"/>
    </location>
</feature>
<feature type="transmembrane region" description="Helical" evidence="8">
    <location>
        <begin position="250"/>
        <end position="270"/>
    </location>
</feature>
<dbReference type="AlphaFoldDB" id="A0A1G6AIX0"/>
<proteinExistence type="inferred from homology"/>
<keyword evidence="11" id="KW-1185">Reference proteome</keyword>
<organism evidence="10 11">
    <name type="scientific">Bauldia litoralis</name>
    <dbReference type="NCBI Taxonomy" id="665467"/>
    <lineage>
        <taxon>Bacteria</taxon>
        <taxon>Pseudomonadati</taxon>
        <taxon>Pseudomonadota</taxon>
        <taxon>Alphaproteobacteria</taxon>
        <taxon>Hyphomicrobiales</taxon>
        <taxon>Kaistiaceae</taxon>
        <taxon>Bauldia</taxon>
    </lineage>
</organism>
<comment type="subcellular location">
    <subcellularLocation>
        <location evidence="1">Cell membrane</location>
        <topology evidence="1">Multi-pass membrane protein</topology>
    </subcellularLocation>
</comment>
<dbReference type="CDD" id="cd17321">
    <property type="entry name" value="MFS_MMR_MDR_like"/>
    <property type="match status" value="1"/>
</dbReference>
<dbReference type="PANTHER" id="PTHR42718:SF9">
    <property type="entry name" value="MAJOR FACILITATOR SUPERFAMILY MULTIDRUG TRANSPORTER MFSC"/>
    <property type="match status" value="1"/>
</dbReference>
<dbReference type="GO" id="GO:0022857">
    <property type="term" value="F:transmembrane transporter activity"/>
    <property type="evidence" value="ECO:0007669"/>
    <property type="project" value="InterPro"/>
</dbReference>
<dbReference type="InterPro" id="IPR020846">
    <property type="entry name" value="MFS_dom"/>
</dbReference>
<evidence type="ECO:0000256" key="5">
    <source>
        <dbReference type="ARBA" id="ARBA00022692"/>
    </source>
</evidence>
<feature type="domain" description="Major facilitator superfamily (MFS) profile" evidence="9">
    <location>
        <begin position="35"/>
        <end position="501"/>
    </location>
</feature>
<dbReference type="InterPro" id="IPR004638">
    <property type="entry name" value="EmrB-like"/>
</dbReference>
<evidence type="ECO:0000313" key="10">
    <source>
        <dbReference type="EMBL" id="SDB08306.1"/>
    </source>
</evidence>
<evidence type="ECO:0000256" key="2">
    <source>
        <dbReference type="ARBA" id="ARBA00008537"/>
    </source>
</evidence>
<dbReference type="PROSITE" id="PS50850">
    <property type="entry name" value="MFS"/>
    <property type="match status" value="1"/>
</dbReference>
<comment type="similarity">
    <text evidence="2">Belongs to the major facilitator superfamily. EmrB family.</text>
</comment>
<name>A0A1G6AIX0_9HYPH</name>
<keyword evidence="6 8" id="KW-1133">Transmembrane helix</keyword>
<keyword evidence="4" id="KW-1003">Cell membrane</keyword>
<dbReference type="EMBL" id="FMXQ01000001">
    <property type="protein sequence ID" value="SDB08306.1"/>
    <property type="molecule type" value="Genomic_DNA"/>
</dbReference>
<feature type="transmembrane region" description="Helical" evidence="8">
    <location>
        <begin position="478"/>
        <end position="497"/>
    </location>
</feature>
<dbReference type="InterPro" id="IPR036259">
    <property type="entry name" value="MFS_trans_sf"/>
</dbReference>
<dbReference type="Gene3D" id="1.20.1250.20">
    <property type="entry name" value="MFS general substrate transporter like domains"/>
    <property type="match status" value="1"/>
</dbReference>
<dbReference type="Pfam" id="PF07690">
    <property type="entry name" value="MFS_1"/>
    <property type="match status" value="1"/>
</dbReference>
<keyword evidence="3" id="KW-0813">Transport</keyword>
<dbReference type="GO" id="GO:0005886">
    <property type="term" value="C:plasma membrane"/>
    <property type="evidence" value="ECO:0007669"/>
    <property type="project" value="UniProtKB-SubCell"/>
</dbReference>
<keyword evidence="5 8" id="KW-0812">Transmembrane</keyword>
<feature type="transmembrane region" description="Helical" evidence="8">
    <location>
        <begin position="425"/>
        <end position="442"/>
    </location>
</feature>
<accession>A0A1G6AIX0</accession>
<evidence type="ECO:0000256" key="3">
    <source>
        <dbReference type="ARBA" id="ARBA00022448"/>
    </source>
</evidence>
<dbReference type="NCBIfam" id="TIGR00711">
    <property type="entry name" value="efflux_EmrB"/>
    <property type="match status" value="1"/>
</dbReference>
<dbReference type="PANTHER" id="PTHR42718">
    <property type="entry name" value="MAJOR FACILITATOR SUPERFAMILY MULTIDRUG TRANSPORTER MFSC"/>
    <property type="match status" value="1"/>
</dbReference>
<feature type="transmembrane region" description="Helical" evidence="8">
    <location>
        <begin position="354"/>
        <end position="379"/>
    </location>
</feature>
<dbReference type="OrthoDB" id="2414439at2"/>
<feature type="transmembrane region" description="Helical" evidence="8">
    <location>
        <begin position="34"/>
        <end position="57"/>
    </location>
</feature>
<dbReference type="Proteomes" id="UP000199071">
    <property type="component" value="Unassembled WGS sequence"/>
</dbReference>
<feature type="transmembrane region" description="Helical" evidence="8">
    <location>
        <begin position="159"/>
        <end position="177"/>
    </location>
</feature>
<dbReference type="STRING" id="665467.SAMN02982931_00700"/>
<evidence type="ECO:0000259" key="9">
    <source>
        <dbReference type="PROSITE" id="PS50850"/>
    </source>
</evidence>
<protein>
    <submittedName>
        <fullName evidence="10">Drug resistance transporter, EmrB/QacA subfamily</fullName>
    </submittedName>
</protein>
<gene>
    <name evidence="10" type="ORF">SAMN02982931_00700</name>
</gene>
<evidence type="ECO:0000256" key="7">
    <source>
        <dbReference type="ARBA" id="ARBA00023136"/>
    </source>
</evidence>
<dbReference type="SUPFAM" id="SSF103473">
    <property type="entry name" value="MFS general substrate transporter"/>
    <property type="match status" value="1"/>
</dbReference>
<evidence type="ECO:0000256" key="4">
    <source>
        <dbReference type="ARBA" id="ARBA00022475"/>
    </source>
</evidence>
<evidence type="ECO:0000256" key="6">
    <source>
        <dbReference type="ARBA" id="ARBA00022989"/>
    </source>
</evidence>
<feature type="transmembrane region" description="Helical" evidence="8">
    <location>
        <begin position="189"/>
        <end position="206"/>
    </location>
</feature>
<evidence type="ECO:0000313" key="11">
    <source>
        <dbReference type="Proteomes" id="UP000199071"/>
    </source>
</evidence>
<feature type="transmembrane region" description="Helical" evidence="8">
    <location>
        <begin position="385"/>
        <end position="404"/>
    </location>
</feature>
<feature type="transmembrane region" description="Helical" evidence="8">
    <location>
        <begin position="101"/>
        <end position="120"/>
    </location>
</feature>
<dbReference type="InterPro" id="IPR011701">
    <property type="entry name" value="MFS"/>
</dbReference>
<dbReference type="RefSeq" id="WP_090874784.1">
    <property type="nucleotide sequence ID" value="NZ_FMXQ01000001.1"/>
</dbReference>
<evidence type="ECO:0000256" key="1">
    <source>
        <dbReference type="ARBA" id="ARBA00004651"/>
    </source>
</evidence>
<reference evidence="10 11" key="1">
    <citation type="submission" date="2016-10" db="EMBL/GenBank/DDBJ databases">
        <authorList>
            <person name="de Groot N.N."/>
        </authorList>
    </citation>
    <scope>NUCLEOTIDE SEQUENCE [LARGE SCALE GENOMIC DNA]</scope>
    <source>
        <strain evidence="10 11">ATCC 35022</strain>
    </source>
</reference>
<evidence type="ECO:0000256" key="8">
    <source>
        <dbReference type="SAM" id="Phobius"/>
    </source>
</evidence>
<feature type="transmembrane region" description="Helical" evidence="8">
    <location>
        <begin position="291"/>
        <end position="310"/>
    </location>
</feature>
<feature type="transmembrane region" description="Helical" evidence="8">
    <location>
        <begin position="77"/>
        <end position="94"/>
    </location>
</feature>